<protein>
    <submittedName>
        <fullName evidence="1">Uncharacterized protein</fullName>
    </submittedName>
</protein>
<dbReference type="AlphaFoldDB" id="A0A1E3I4X3"/>
<proteinExistence type="predicted"/>
<keyword evidence="2" id="KW-1185">Reference proteome</keyword>
<dbReference type="Proteomes" id="UP000094065">
    <property type="component" value="Unassembled WGS sequence"/>
</dbReference>
<organism evidence="1 2">
    <name type="scientific">Cryptococcus amylolentus CBS 6039</name>
    <dbReference type="NCBI Taxonomy" id="1295533"/>
    <lineage>
        <taxon>Eukaryota</taxon>
        <taxon>Fungi</taxon>
        <taxon>Dikarya</taxon>
        <taxon>Basidiomycota</taxon>
        <taxon>Agaricomycotina</taxon>
        <taxon>Tremellomycetes</taxon>
        <taxon>Tremellales</taxon>
        <taxon>Cryptococcaceae</taxon>
        <taxon>Cryptococcus</taxon>
    </lineage>
</organism>
<comment type="caution">
    <text evidence="1">The sequence shown here is derived from an EMBL/GenBank/DDBJ whole genome shotgun (WGS) entry which is preliminary data.</text>
</comment>
<gene>
    <name evidence="1" type="ORF">L202_01148</name>
</gene>
<evidence type="ECO:0000313" key="2">
    <source>
        <dbReference type="Proteomes" id="UP000094065"/>
    </source>
</evidence>
<dbReference type="GeneID" id="30152457"/>
<reference evidence="1 2" key="1">
    <citation type="submission" date="2016-06" db="EMBL/GenBank/DDBJ databases">
        <title>Evolution of pathogenesis and genome organization in the Tremellales.</title>
        <authorList>
            <person name="Cuomo C."/>
            <person name="Litvintseva A."/>
            <person name="Heitman J."/>
            <person name="Chen Y."/>
            <person name="Sun S."/>
            <person name="Springer D."/>
            <person name="Dromer F."/>
            <person name="Young S."/>
            <person name="Zeng Q."/>
            <person name="Chapman S."/>
            <person name="Gujja S."/>
            <person name="Saif S."/>
            <person name="Birren B."/>
        </authorList>
    </citation>
    <scope>NUCLEOTIDE SEQUENCE [LARGE SCALE GENOMIC DNA]</scope>
    <source>
        <strain evidence="1 2">CBS 6039</strain>
    </source>
</reference>
<dbReference type="RefSeq" id="XP_018996891.1">
    <property type="nucleotide sequence ID" value="XM_019134464.1"/>
</dbReference>
<accession>A0A1E3I4X3</accession>
<name>A0A1E3I4X3_9TREE</name>
<evidence type="ECO:0000313" key="1">
    <source>
        <dbReference type="EMBL" id="ODN82891.1"/>
    </source>
</evidence>
<dbReference type="EMBL" id="AWGJ01000002">
    <property type="protein sequence ID" value="ODN82891.1"/>
    <property type="molecule type" value="Genomic_DNA"/>
</dbReference>
<sequence length="152" mass="16639">MVKSKTEVADFSTEIRATANPEDMEHGIIGFGHHKRHTWLQHSYSSTSTVISVCTSQPPPWTLFTKSAQDFGFAWEVVVDVSCKTSSKSPVSRGRSGSRGKQRPIGVSFLSNAEELLLFLMISVMSGLILQRMRIRLGDGRVEGGLQAGIGD</sequence>